<dbReference type="EMBL" id="DUZY01000002">
    <property type="protein sequence ID" value="DAD29562.1"/>
    <property type="molecule type" value="Genomic_DNA"/>
</dbReference>
<gene>
    <name evidence="2" type="ORF">HUJ06_031030</name>
</gene>
<comment type="caution">
    <text evidence="2">The sequence shown here is derived from an EMBL/GenBank/DDBJ whole genome shotgun (WGS) entry which is preliminary data.</text>
</comment>
<feature type="region of interest" description="Disordered" evidence="1">
    <location>
        <begin position="165"/>
        <end position="205"/>
    </location>
</feature>
<name>A0A822YB84_NELNU</name>
<evidence type="ECO:0000313" key="2">
    <source>
        <dbReference type="EMBL" id="DAD29562.1"/>
    </source>
</evidence>
<proteinExistence type="predicted"/>
<sequence length="224" mass="23806">MVEPLVQNQPSEQGGLETMAGDARTQPPQSQHVRFSQYSRCHHQRRPKKRFNEGSAGVAVVDGLTLSSKKTGELAIVPTTADIMAKELAPLEVSSSILNLNLASASNKCQEATQVEKTIQSLDRVQVLGFSRGSSKHVGFKITCWKLSARDSILTFEKLLGGGSPTPLSPQHAVEDPGSVATRADAESLGFQEASSSANGPLPVKSDLAVGKNHCFGAGSKELQ</sequence>
<dbReference type="AlphaFoldDB" id="A0A822YB84"/>
<accession>A0A822YB84</accession>
<dbReference type="Proteomes" id="UP000607653">
    <property type="component" value="Unassembled WGS sequence"/>
</dbReference>
<reference evidence="2 3" key="1">
    <citation type="journal article" date="2020" name="Mol. Biol. Evol.">
        <title>Distinct Expression and Methylation Patterns for Genes with Different Fates following a Single Whole-Genome Duplication in Flowering Plants.</title>
        <authorList>
            <person name="Shi T."/>
            <person name="Rahmani R.S."/>
            <person name="Gugger P.F."/>
            <person name="Wang M."/>
            <person name="Li H."/>
            <person name="Zhang Y."/>
            <person name="Li Z."/>
            <person name="Wang Q."/>
            <person name="Van de Peer Y."/>
            <person name="Marchal K."/>
            <person name="Chen J."/>
        </authorList>
    </citation>
    <scope>NUCLEOTIDE SEQUENCE [LARGE SCALE GENOMIC DNA]</scope>
    <source>
        <tissue evidence="2">Leaf</tissue>
    </source>
</reference>
<keyword evidence="3" id="KW-1185">Reference proteome</keyword>
<feature type="compositionally biased region" description="Polar residues" evidence="1">
    <location>
        <begin position="1"/>
        <end position="12"/>
    </location>
</feature>
<organism evidence="2 3">
    <name type="scientific">Nelumbo nucifera</name>
    <name type="common">Sacred lotus</name>
    <dbReference type="NCBI Taxonomy" id="4432"/>
    <lineage>
        <taxon>Eukaryota</taxon>
        <taxon>Viridiplantae</taxon>
        <taxon>Streptophyta</taxon>
        <taxon>Embryophyta</taxon>
        <taxon>Tracheophyta</taxon>
        <taxon>Spermatophyta</taxon>
        <taxon>Magnoliopsida</taxon>
        <taxon>Proteales</taxon>
        <taxon>Nelumbonaceae</taxon>
        <taxon>Nelumbo</taxon>
    </lineage>
</organism>
<protein>
    <submittedName>
        <fullName evidence="2">Uncharacterized protein</fullName>
    </submittedName>
</protein>
<feature type="region of interest" description="Disordered" evidence="1">
    <location>
        <begin position="1"/>
        <end position="29"/>
    </location>
</feature>
<evidence type="ECO:0000256" key="1">
    <source>
        <dbReference type="SAM" id="MobiDB-lite"/>
    </source>
</evidence>
<evidence type="ECO:0000313" key="3">
    <source>
        <dbReference type="Proteomes" id="UP000607653"/>
    </source>
</evidence>